<dbReference type="RefSeq" id="WP_131248868.1">
    <property type="nucleotide sequence ID" value="NZ_AQRA01000009.1"/>
</dbReference>
<dbReference type="STRING" id="1317122.ATO12_24675"/>
<dbReference type="AlphaFoldDB" id="A0A023BPZ0"/>
<dbReference type="eggNOG" id="ENOG502Z7PQ">
    <property type="taxonomic scope" value="Bacteria"/>
</dbReference>
<reference evidence="1 2" key="1">
    <citation type="submission" date="2014-04" db="EMBL/GenBank/DDBJ databases">
        <title>Aquimarina sp. 22II-S11-z7 Genome Sequencing.</title>
        <authorList>
            <person name="Lai Q."/>
        </authorList>
    </citation>
    <scope>NUCLEOTIDE SEQUENCE [LARGE SCALE GENOMIC DNA]</scope>
    <source>
        <strain evidence="1 2">22II-S11-z7</strain>
    </source>
</reference>
<organism evidence="1 2">
    <name type="scientific">Aquimarina atlantica</name>
    <dbReference type="NCBI Taxonomy" id="1317122"/>
    <lineage>
        <taxon>Bacteria</taxon>
        <taxon>Pseudomonadati</taxon>
        <taxon>Bacteroidota</taxon>
        <taxon>Flavobacteriia</taxon>
        <taxon>Flavobacteriales</taxon>
        <taxon>Flavobacteriaceae</taxon>
        <taxon>Aquimarina</taxon>
    </lineage>
</organism>
<gene>
    <name evidence="1" type="ORF">ATO12_24675</name>
</gene>
<dbReference type="EMBL" id="AQRA01000009">
    <property type="protein sequence ID" value="EZH72135.1"/>
    <property type="molecule type" value="Genomic_DNA"/>
</dbReference>
<dbReference type="SUPFAM" id="SSF159501">
    <property type="entry name" value="EreA/ChaN-like"/>
    <property type="match status" value="1"/>
</dbReference>
<name>A0A023BPZ0_9FLAO</name>
<comment type="caution">
    <text evidence="1">The sequence shown here is derived from an EMBL/GenBank/DDBJ whole genome shotgun (WGS) entry which is preliminary data.</text>
</comment>
<dbReference type="OrthoDB" id="277629at2"/>
<evidence type="ECO:0000313" key="2">
    <source>
        <dbReference type="Proteomes" id="UP000023541"/>
    </source>
</evidence>
<evidence type="ECO:0000313" key="1">
    <source>
        <dbReference type="EMBL" id="EZH72135.1"/>
    </source>
</evidence>
<accession>A0A023BPZ0</accession>
<protein>
    <submittedName>
        <fullName evidence="1">Uncharacterized protein</fullName>
    </submittedName>
</protein>
<keyword evidence="2" id="KW-1185">Reference proteome</keyword>
<sequence>MNPIARIGKRDCITLLIVWCLYTPSFSQLEEIMALSTKSNKEFVSKTGDINYIAPYLLLEKDTLDHPFKKQLQNEYYTTLHLFNKITTSPIPKKKITDLNVVVKEAKQEILKQTISKKVVMFNEEHHNPYHRVYVETFLKDLKKQGFTVLALETLAWEDQKLNSRKYPISKSGTYTKEPYFANLVRKALELGYKVLPYESKEIVDNMSIAIREKNQADNLVNIITKEPGNILVLAGYSHIAEKPIASGHGGANEWMASILKTKYGIDPLTIDQTEMINEENLNAVALPMLDATYYIPEEFKGVYDMCLIYPKKVEDLHNELGKKKIDVILNNEYVNTNTLIQFYIKQEYEKHKDKAIPYEQFMIESTKMSLYLGPAKKYIMLLRDKNYKVITKKEVSDFNLIQL</sequence>
<proteinExistence type="predicted"/>
<dbReference type="Proteomes" id="UP000023541">
    <property type="component" value="Unassembled WGS sequence"/>
</dbReference>